<name>A0A426Z4I2_ENSVE</name>
<dbReference type="PANTHER" id="PTHR11945:SF629">
    <property type="entry name" value="OS02G0164450 PROTEIN"/>
    <property type="match status" value="1"/>
</dbReference>
<comment type="caution">
    <text evidence="7">The sequence shown here is derived from an EMBL/GenBank/DDBJ whole genome shotgun (WGS) entry which is preliminary data.</text>
</comment>
<dbReference type="Gene3D" id="3.40.1810.10">
    <property type="entry name" value="Transcription factor, MADS-box"/>
    <property type="match status" value="1"/>
</dbReference>
<accession>A0A426Z4I2</accession>
<keyword evidence="3" id="KW-0238">DNA-binding</keyword>
<dbReference type="InterPro" id="IPR002100">
    <property type="entry name" value="TF_MADSbox"/>
</dbReference>
<dbReference type="FunFam" id="3.40.1810.10:FF:000006">
    <property type="entry name" value="Agamous-like MADS-box protein AGL62"/>
    <property type="match status" value="1"/>
</dbReference>
<dbReference type="SUPFAM" id="SSF55455">
    <property type="entry name" value="SRF-like"/>
    <property type="match status" value="1"/>
</dbReference>
<organism evidence="7 8">
    <name type="scientific">Ensete ventricosum</name>
    <name type="common">Abyssinian banana</name>
    <name type="synonym">Musa ensete</name>
    <dbReference type="NCBI Taxonomy" id="4639"/>
    <lineage>
        <taxon>Eukaryota</taxon>
        <taxon>Viridiplantae</taxon>
        <taxon>Streptophyta</taxon>
        <taxon>Embryophyta</taxon>
        <taxon>Tracheophyta</taxon>
        <taxon>Spermatophyta</taxon>
        <taxon>Magnoliopsida</taxon>
        <taxon>Liliopsida</taxon>
        <taxon>Zingiberales</taxon>
        <taxon>Musaceae</taxon>
        <taxon>Ensete</taxon>
    </lineage>
</organism>
<dbReference type="GO" id="GO:0005634">
    <property type="term" value="C:nucleus"/>
    <property type="evidence" value="ECO:0007669"/>
    <property type="project" value="UniProtKB-SubCell"/>
</dbReference>
<dbReference type="PRINTS" id="PR00404">
    <property type="entry name" value="MADSDOMAIN"/>
</dbReference>
<protein>
    <recommendedName>
        <fullName evidence="6">MADS-box domain-containing protein</fullName>
    </recommendedName>
</protein>
<evidence type="ECO:0000256" key="2">
    <source>
        <dbReference type="ARBA" id="ARBA00023015"/>
    </source>
</evidence>
<evidence type="ECO:0000256" key="4">
    <source>
        <dbReference type="ARBA" id="ARBA00023163"/>
    </source>
</evidence>
<proteinExistence type="predicted"/>
<evidence type="ECO:0000259" key="6">
    <source>
        <dbReference type="PROSITE" id="PS50066"/>
    </source>
</evidence>
<evidence type="ECO:0000313" key="8">
    <source>
        <dbReference type="Proteomes" id="UP000287651"/>
    </source>
</evidence>
<dbReference type="GO" id="GO:0000978">
    <property type="term" value="F:RNA polymerase II cis-regulatory region sequence-specific DNA binding"/>
    <property type="evidence" value="ECO:0007669"/>
    <property type="project" value="TreeGrafter"/>
</dbReference>
<comment type="subcellular location">
    <subcellularLocation>
        <location evidence="1">Nucleus</location>
    </subcellularLocation>
</comment>
<dbReference type="AlphaFoldDB" id="A0A426Z4I2"/>
<sequence>MVRKLSRRQKIEIKRIHNEEARQVCFSKRRNRLFKKASKLTILCGTELGVVVFSLASKVFSFGHPTVDAIVNRFFAGHPQPLNMEELQEFERQLVELRNNVVRRADQLLHESFVPKQ</sequence>
<evidence type="ECO:0000313" key="7">
    <source>
        <dbReference type="EMBL" id="RRT58884.1"/>
    </source>
</evidence>
<dbReference type="SMART" id="SM00432">
    <property type="entry name" value="MADS"/>
    <property type="match status" value="1"/>
</dbReference>
<feature type="domain" description="MADS-box" evidence="6">
    <location>
        <begin position="6"/>
        <end position="66"/>
    </location>
</feature>
<dbReference type="InterPro" id="IPR036879">
    <property type="entry name" value="TF_MADSbox_sf"/>
</dbReference>
<dbReference type="GO" id="GO:0000981">
    <property type="term" value="F:DNA-binding transcription factor activity, RNA polymerase II-specific"/>
    <property type="evidence" value="ECO:0007669"/>
    <property type="project" value="TreeGrafter"/>
</dbReference>
<dbReference type="GO" id="GO:0046983">
    <property type="term" value="F:protein dimerization activity"/>
    <property type="evidence" value="ECO:0007669"/>
    <property type="project" value="InterPro"/>
</dbReference>
<evidence type="ECO:0000256" key="3">
    <source>
        <dbReference type="ARBA" id="ARBA00023125"/>
    </source>
</evidence>
<keyword evidence="4" id="KW-0804">Transcription</keyword>
<dbReference type="Pfam" id="PF00319">
    <property type="entry name" value="SRF-TF"/>
    <property type="match status" value="1"/>
</dbReference>
<dbReference type="Proteomes" id="UP000287651">
    <property type="component" value="Unassembled WGS sequence"/>
</dbReference>
<keyword evidence="5" id="KW-0539">Nucleus</keyword>
<dbReference type="PANTHER" id="PTHR11945">
    <property type="entry name" value="MADS BOX PROTEIN"/>
    <property type="match status" value="1"/>
</dbReference>
<reference evidence="7 8" key="1">
    <citation type="journal article" date="2014" name="Agronomy (Basel)">
        <title>A Draft Genome Sequence for Ensete ventricosum, the Drought-Tolerant Tree Against Hunger.</title>
        <authorList>
            <person name="Harrison J."/>
            <person name="Moore K.A."/>
            <person name="Paszkiewicz K."/>
            <person name="Jones T."/>
            <person name="Grant M."/>
            <person name="Ambacheew D."/>
            <person name="Muzemil S."/>
            <person name="Studholme D.J."/>
        </authorList>
    </citation>
    <scope>NUCLEOTIDE SEQUENCE [LARGE SCALE GENOMIC DNA]</scope>
</reference>
<dbReference type="PROSITE" id="PS50066">
    <property type="entry name" value="MADS_BOX_2"/>
    <property type="match status" value="1"/>
</dbReference>
<evidence type="ECO:0000256" key="1">
    <source>
        <dbReference type="ARBA" id="ARBA00004123"/>
    </source>
</evidence>
<dbReference type="EMBL" id="AMZH03008469">
    <property type="protein sequence ID" value="RRT58884.1"/>
    <property type="molecule type" value="Genomic_DNA"/>
</dbReference>
<evidence type="ECO:0000256" key="5">
    <source>
        <dbReference type="ARBA" id="ARBA00023242"/>
    </source>
</evidence>
<keyword evidence="2" id="KW-0805">Transcription regulation</keyword>
<gene>
    <name evidence="7" type="ORF">B296_00027054</name>
</gene>